<feature type="domain" description="C2H2-type" evidence="12">
    <location>
        <begin position="580"/>
        <end position="607"/>
    </location>
</feature>
<evidence type="ECO:0000256" key="6">
    <source>
        <dbReference type="ARBA" id="ARBA00023015"/>
    </source>
</evidence>
<keyword evidence="9" id="KW-0539">Nucleus</keyword>
<dbReference type="Pfam" id="PF00096">
    <property type="entry name" value="zf-C2H2"/>
    <property type="match status" value="7"/>
</dbReference>
<evidence type="ECO:0000256" key="11">
    <source>
        <dbReference type="SAM" id="MobiDB-lite"/>
    </source>
</evidence>
<sequence length="888" mass="101950">MDQQGLPDNLMAGDEVVTEWQNKNAAGGWGERQWNDEYDEESGMSIKEDVEYKSSAPKKKFKKDEIEESLQSAMLVDDPFQVTEADLMPTAASSPPHTSSDLGDHFPKPTQCIYVQWEDDGSSEEAPGWYFGTIEAVTPDNLFDIAYSDGATEILDLTKVNFVMAKPGSKFYSQTKPRVYKQPKAKTPKAAKPKTPRPTKAKATPKQKKLLQEHDMSPYDHPEHDQAAPLHIPQQMMNEQRLTPQRTPQQGGPRMTPQRMTPQRMTPQRMPIATRTPADQAEEELSEEDEPYQEELEGEEGAVMYAEEEELEDEGQVTLELEDPNGPDHYNTDQFKSSQPARTAPRDMMPGLALAPPRAAYVTEMPALQLAEEEGEEEPVEQYQIAQEAYNQQVVPRDDTAQVERYDGRIISSEQMMMGQQISIQDQRQQELDKYQGRMVGEEAIIMNEQMLRQGRVSGSTGPSAGRDVENYQQIRFDKTQYNDGDQTDDLERLQGRLITEDNMNMLEDKDRDGEDGDEYSGDDEQDPRMPRRRGKYVRKTAEELDQVPRPWSCEFCPRAFPNKYHLQIHLRTHTGEKPYRCTECDMAFSHSSNLCSHIRTHNGIKPYKCEYCDKEFGRSNNMKAHTRIHTGEKPFECRFCGKAFRFGNHLTIHERSHTGERPYKCSYCDRAFRNSSNLRTHERLHTDERPYRCRYCDRAFSGSGNLHAHERVHTGERPFVCDVCNKAFSQSSTLRIHQRIHTGDKRYQCSLCGRRFIQSNHLKTHLRRMHHIDDSLPNLRTMHKAPDPYGMQPLNPNNFRVATKQEPEELDHSFDNKFDRMAERDHSSSQQKPVAIKSKPLISRQVKDVIPPSPLVVDDDVRTKSWGNIGGPNSPLMQEEIEEGGEN</sequence>
<feature type="compositionally biased region" description="Polar residues" evidence="11">
    <location>
        <begin position="332"/>
        <end position="341"/>
    </location>
</feature>
<keyword evidence="8" id="KW-0804">Transcription</keyword>
<feature type="domain" description="C2H2-type" evidence="12">
    <location>
        <begin position="608"/>
        <end position="635"/>
    </location>
</feature>
<keyword evidence="7" id="KW-0238">DNA-binding</keyword>
<name>V9PPW9_9METZ</name>
<dbReference type="InterPro" id="IPR036236">
    <property type="entry name" value="Znf_C2H2_sf"/>
</dbReference>
<feature type="compositionally biased region" description="Acidic residues" evidence="11">
    <location>
        <begin position="514"/>
        <end position="526"/>
    </location>
</feature>
<dbReference type="InterPro" id="IPR050758">
    <property type="entry name" value="Znf_C2H2-type"/>
</dbReference>
<feature type="domain" description="C2H2-type" evidence="12">
    <location>
        <begin position="552"/>
        <end position="579"/>
    </location>
</feature>
<feature type="compositionally biased region" description="Acidic residues" evidence="11">
    <location>
        <begin position="280"/>
        <end position="325"/>
    </location>
</feature>
<dbReference type="FunFam" id="3.30.160.60:FF:001498">
    <property type="entry name" value="Zinc finger protein 404"/>
    <property type="match status" value="1"/>
</dbReference>
<feature type="domain" description="C2H2-type" evidence="12">
    <location>
        <begin position="692"/>
        <end position="719"/>
    </location>
</feature>
<dbReference type="SUPFAM" id="SSF57667">
    <property type="entry name" value="beta-beta-alpha zinc fingers"/>
    <property type="match status" value="4"/>
</dbReference>
<feature type="domain" description="C2H2-type" evidence="12">
    <location>
        <begin position="664"/>
        <end position="691"/>
    </location>
</feature>
<feature type="region of interest" description="Disordered" evidence="11">
    <location>
        <begin position="237"/>
        <end position="352"/>
    </location>
</feature>
<dbReference type="SMART" id="SM00355">
    <property type="entry name" value="ZnF_C2H2"/>
    <property type="match status" value="8"/>
</dbReference>
<evidence type="ECO:0000256" key="10">
    <source>
        <dbReference type="PROSITE-ProRule" id="PRU00042"/>
    </source>
</evidence>
<dbReference type="InterPro" id="IPR013087">
    <property type="entry name" value="Znf_C2H2_type"/>
</dbReference>
<feature type="domain" description="C2H2-type" evidence="12">
    <location>
        <begin position="636"/>
        <end position="663"/>
    </location>
</feature>
<feature type="region of interest" description="Disordered" evidence="11">
    <location>
        <begin position="174"/>
        <end position="210"/>
    </location>
</feature>
<feature type="region of interest" description="Disordered" evidence="11">
    <location>
        <begin position="822"/>
        <end position="888"/>
    </location>
</feature>
<evidence type="ECO:0000256" key="3">
    <source>
        <dbReference type="ARBA" id="ARBA00022737"/>
    </source>
</evidence>
<dbReference type="GO" id="GO:0008270">
    <property type="term" value="F:zinc ion binding"/>
    <property type="evidence" value="ECO:0007669"/>
    <property type="project" value="UniProtKB-KW"/>
</dbReference>
<dbReference type="GO" id="GO:0003677">
    <property type="term" value="F:DNA binding"/>
    <property type="evidence" value="ECO:0007669"/>
    <property type="project" value="UniProtKB-KW"/>
</dbReference>
<dbReference type="PANTHER" id="PTHR23234">
    <property type="entry name" value="ZNF44 PROTEIN"/>
    <property type="match status" value="1"/>
</dbReference>
<protein>
    <submittedName>
        <fullName evidence="13">Zf-H2C2_2 domain-containing protein</fullName>
    </submittedName>
</protein>
<dbReference type="FunFam" id="3.30.160.60:FF:000624">
    <property type="entry name" value="zinc finger protein 697"/>
    <property type="match status" value="1"/>
</dbReference>
<proteinExistence type="evidence at transcript level"/>
<dbReference type="FunFam" id="3.30.160.60:FF:000358">
    <property type="entry name" value="zinc finger protein 24"/>
    <property type="match status" value="1"/>
</dbReference>
<feature type="domain" description="C2H2-type" evidence="12">
    <location>
        <begin position="748"/>
        <end position="776"/>
    </location>
</feature>
<feature type="region of interest" description="Disordered" evidence="11">
    <location>
        <begin position="497"/>
        <end position="536"/>
    </location>
</feature>
<accession>V9PPW9</accession>
<dbReference type="PROSITE" id="PS00028">
    <property type="entry name" value="ZINC_FINGER_C2H2_1"/>
    <property type="match status" value="8"/>
</dbReference>
<dbReference type="PANTHER" id="PTHR23234:SF10">
    <property type="entry name" value="RIKEN CDNA 6720489N17 GENE-RELATED"/>
    <property type="match status" value="1"/>
</dbReference>
<keyword evidence="5" id="KW-0862">Zinc</keyword>
<evidence type="ECO:0000259" key="12">
    <source>
        <dbReference type="PROSITE" id="PS50157"/>
    </source>
</evidence>
<feature type="compositionally biased region" description="Polar residues" evidence="11">
    <location>
        <begin position="237"/>
        <end position="250"/>
    </location>
</feature>
<evidence type="ECO:0000256" key="4">
    <source>
        <dbReference type="ARBA" id="ARBA00022771"/>
    </source>
</evidence>
<dbReference type="FunFam" id="3.30.160.60:FF:001485">
    <property type="entry name" value="Krueppel-related zinc finger protein"/>
    <property type="match status" value="3"/>
</dbReference>
<evidence type="ECO:0000313" key="13">
    <source>
        <dbReference type="EMBL" id="AHA51338.1"/>
    </source>
</evidence>
<comment type="subcellular location">
    <subcellularLocation>
        <location evidence="1">Nucleus</location>
    </subcellularLocation>
</comment>
<dbReference type="AlphaFoldDB" id="V9PPW9"/>
<reference evidence="13" key="1">
    <citation type="journal article" date="2013" name="Science">
        <title>The genome of the ctenophore Mnemiopsis leidyi and its implications for cell type evolution.</title>
        <authorList>
            <consortium name="NISC Comparative Sequencing Program"/>
            <person name="Ryan J.F."/>
            <person name="Pang K."/>
            <person name="Schnitzler C.E."/>
            <person name="Nguyen A.D."/>
            <person name="Moreland R.T."/>
            <person name="Simmons D.K."/>
            <person name="Koch B.J."/>
            <person name="Francis W.R."/>
            <person name="Havlak P."/>
            <person name="Smith S.A."/>
            <person name="Putnam N.H."/>
            <person name="Haddock S.H."/>
            <person name="Dunn C.W."/>
            <person name="Wolfsberg T.G."/>
            <person name="Mullikin J.C."/>
            <person name="Martindale M.Q."/>
            <person name="Baxevanis A.D."/>
        </authorList>
    </citation>
    <scope>NUCLEOTIDE SEQUENCE</scope>
    <source>
        <strain evidence="13">30591</strain>
    </source>
</reference>
<organism evidence="13">
    <name type="scientific">Euplokamis dunlapae</name>
    <dbReference type="NCBI Taxonomy" id="1403701"/>
    <lineage>
        <taxon>Eukaryota</taxon>
        <taxon>Metazoa</taxon>
        <taxon>Ctenophora</taxon>
        <taxon>Tentaculata</taxon>
        <taxon>Cydippida</taxon>
        <taxon>Euplokamidae</taxon>
        <taxon>Euplokamis</taxon>
    </lineage>
</organism>
<evidence type="ECO:0000256" key="1">
    <source>
        <dbReference type="ARBA" id="ARBA00004123"/>
    </source>
</evidence>
<feature type="domain" description="C2H2-type" evidence="12">
    <location>
        <begin position="720"/>
        <end position="747"/>
    </location>
</feature>
<dbReference type="EMBL" id="KF317406">
    <property type="protein sequence ID" value="AHA51338.1"/>
    <property type="molecule type" value="mRNA"/>
</dbReference>
<dbReference type="FunFam" id="3.30.160.60:FF:000096">
    <property type="entry name" value="Zinc finger and BTB domain-containing protein 18 isoform 1"/>
    <property type="match status" value="1"/>
</dbReference>
<keyword evidence="6" id="KW-0805">Transcription regulation</keyword>
<evidence type="ECO:0000256" key="9">
    <source>
        <dbReference type="ARBA" id="ARBA00023242"/>
    </source>
</evidence>
<dbReference type="CDD" id="cd04508">
    <property type="entry name" value="Tudor_SF"/>
    <property type="match status" value="1"/>
</dbReference>
<evidence type="ECO:0000256" key="5">
    <source>
        <dbReference type="ARBA" id="ARBA00022833"/>
    </source>
</evidence>
<evidence type="ECO:0000256" key="2">
    <source>
        <dbReference type="ARBA" id="ARBA00022723"/>
    </source>
</evidence>
<dbReference type="GO" id="GO:0005634">
    <property type="term" value="C:nucleus"/>
    <property type="evidence" value="ECO:0007669"/>
    <property type="project" value="UniProtKB-SubCell"/>
</dbReference>
<feature type="compositionally biased region" description="Basic residues" evidence="11">
    <location>
        <begin position="178"/>
        <end position="209"/>
    </location>
</feature>
<dbReference type="FunFam" id="3.30.160.60:FF:000029">
    <property type="entry name" value="GLI family zinc finger 4"/>
    <property type="match status" value="1"/>
</dbReference>
<reference evidence="13" key="2">
    <citation type="submission" date="2016-09" db="EMBL/GenBank/DDBJ databases">
        <authorList>
            <person name="Capua I."/>
            <person name="De Benedictis P."/>
            <person name="Joannis T."/>
            <person name="Lombin L.H."/>
            <person name="Cattoli G."/>
        </authorList>
    </citation>
    <scope>NUCLEOTIDE SEQUENCE</scope>
    <source>
        <strain evidence="13">30591</strain>
    </source>
</reference>
<dbReference type="PROSITE" id="PS50157">
    <property type="entry name" value="ZINC_FINGER_C2H2_2"/>
    <property type="match status" value="8"/>
</dbReference>
<keyword evidence="2" id="KW-0479">Metal-binding</keyword>
<evidence type="ECO:0000256" key="8">
    <source>
        <dbReference type="ARBA" id="ARBA00023163"/>
    </source>
</evidence>
<keyword evidence="3" id="KW-0677">Repeat</keyword>
<evidence type="ECO:0000256" key="7">
    <source>
        <dbReference type="ARBA" id="ARBA00023125"/>
    </source>
</evidence>
<dbReference type="Gene3D" id="3.30.160.60">
    <property type="entry name" value="Classic Zinc Finger"/>
    <property type="match status" value="8"/>
</dbReference>
<keyword evidence="4 10" id="KW-0863">Zinc-finger</keyword>